<dbReference type="PANTHER" id="PTHR34704">
    <property type="entry name" value="ATPASE"/>
    <property type="match status" value="1"/>
</dbReference>
<dbReference type="PANTHER" id="PTHR34704:SF1">
    <property type="entry name" value="ATPASE"/>
    <property type="match status" value="1"/>
</dbReference>
<evidence type="ECO:0000259" key="1">
    <source>
        <dbReference type="Pfam" id="PF03008"/>
    </source>
</evidence>
<keyword evidence="3" id="KW-1185">Reference proteome</keyword>
<protein>
    <recommendedName>
        <fullName evidence="1">DUF234 domain-containing protein</fullName>
    </recommendedName>
</protein>
<dbReference type="SUPFAM" id="SSF52980">
    <property type="entry name" value="Restriction endonuclease-like"/>
    <property type="match status" value="1"/>
</dbReference>
<dbReference type="RefSeq" id="WP_092912733.1">
    <property type="nucleotide sequence ID" value="NZ_FOXB01000022.1"/>
</dbReference>
<dbReference type="InterPro" id="IPR004256">
    <property type="entry name" value="DUF234"/>
</dbReference>
<evidence type="ECO:0000313" key="3">
    <source>
        <dbReference type="Proteomes" id="UP000199227"/>
    </source>
</evidence>
<evidence type="ECO:0000313" key="2">
    <source>
        <dbReference type="EMBL" id="SFP49727.1"/>
    </source>
</evidence>
<gene>
    <name evidence="2" type="ORF">SAMN05216234_12222</name>
</gene>
<dbReference type="InterPro" id="IPR011335">
    <property type="entry name" value="Restrct_endonuc-II-like"/>
</dbReference>
<sequence>MEIEQLIEHYAVFGGLEKYTTLNFSDSLFESIHSNILVNFNFLKTKILPPVSLTDESRRMLCAVATSDGKTINVFKRARLSRSRGYETYQLLSQIGMLHKELSRETPPVKLPGQKKKKEERRYTVQAKIKFTHPFYRFWYTFVEPHAKEIEKGEFEPFFISLETSFDRYVSFTFEELSNALIKQTFEKKDPVSEKGTYWDRHNEFDLLAKTKNNRMIIGECKWKRSKVCKSLVSKLKSKCEKSGLNPDYLALFSKSGFSKELKNSNDPTLLCFDLKDFEKLLRISPYE</sequence>
<dbReference type="AlphaFoldDB" id="A0A1I5QUG7"/>
<organism evidence="2 3">
    <name type="scientific">Hydrogenimonas thermophila</name>
    <dbReference type="NCBI Taxonomy" id="223786"/>
    <lineage>
        <taxon>Bacteria</taxon>
        <taxon>Pseudomonadati</taxon>
        <taxon>Campylobacterota</taxon>
        <taxon>Epsilonproteobacteria</taxon>
        <taxon>Campylobacterales</taxon>
        <taxon>Hydrogenimonadaceae</taxon>
        <taxon>Hydrogenimonas</taxon>
    </lineage>
</organism>
<accession>A0A1I5QUG7</accession>
<feature type="domain" description="DUF234" evidence="1">
    <location>
        <begin position="139"/>
        <end position="226"/>
    </location>
</feature>
<dbReference type="EMBL" id="FOXB01000022">
    <property type="protein sequence ID" value="SFP49727.1"/>
    <property type="molecule type" value="Genomic_DNA"/>
</dbReference>
<dbReference type="Proteomes" id="UP000199227">
    <property type="component" value="Unassembled WGS sequence"/>
</dbReference>
<proteinExistence type="predicted"/>
<dbReference type="Pfam" id="PF03008">
    <property type="entry name" value="DUF234"/>
    <property type="match status" value="1"/>
</dbReference>
<dbReference type="OrthoDB" id="9801758at2"/>
<reference evidence="2 3" key="1">
    <citation type="submission" date="2016-10" db="EMBL/GenBank/DDBJ databases">
        <authorList>
            <person name="de Groot N.N."/>
        </authorList>
    </citation>
    <scope>NUCLEOTIDE SEQUENCE [LARGE SCALE GENOMIC DNA]</scope>
    <source>
        <strain evidence="2 3">EP1-55-1</strain>
    </source>
</reference>
<dbReference type="STRING" id="223786.SAMN05216234_12222"/>
<name>A0A1I5QUG7_9BACT</name>